<accession>A0A1L3ZSC6</accession>
<evidence type="ECO:0000313" key="3">
    <source>
        <dbReference type="Proteomes" id="UP000182063"/>
    </source>
</evidence>
<organism evidence="2 3">
    <name type="scientific">Tardibacter chloracetimidivorans</name>
    <dbReference type="NCBI Taxonomy" id="1921510"/>
    <lineage>
        <taxon>Bacteria</taxon>
        <taxon>Pseudomonadati</taxon>
        <taxon>Pseudomonadota</taxon>
        <taxon>Alphaproteobacteria</taxon>
        <taxon>Sphingomonadales</taxon>
        <taxon>Sphingomonadaceae</taxon>
        <taxon>Tardibacter</taxon>
    </lineage>
</organism>
<name>A0A1L3ZSC6_9SPHN</name>
<evidence type="ECO:0000313" key="2">
    <source>
        <dbReference type="EMBL" id="API58528.1"/>
    </source>
</evidence>
<reference evidence="3" key="1">
    <citation type="submission" date="2016-11" db="EMBL/GenBank/DDBJ databases">
        <title>Complete Genome Sequence of alachlor-degrading Sphingomonas sp. strain JJ-A5.</title>
        <authorList>
            <person name="Lee H."/>
            <person name="Ka J.-O."/>
        </authorList>
    </citation>
    <scope>NUCLEOTIDE SEQUENCE [LARGE SCALE GENOMIC DNA]</scope>
    <source>
        <strain evidence="3">JJ-A5</strain>
    </source>
</reference>
<dbReference type="RefSeq" id="WP_072596095.1">
    <property type="nucleotide sequence ID" value="NZ_CP018221.1"/>
</dbReference>
<feature type="region of interest" description="Disordered" evidence="1">
    <location>
        <begin position="1"/>
        <end position="21"/>
    </location>
</feature>
<dbReference type="AlphaFoldDB" id="A0A1L3ZSC6"/>
<sequence>MDLTALTWDSPRPGRVTNGTSCTHSDLGTFERDGKPYRFEVTRWFAPEVLGGRRRVSYAVVIFHKGRAVPERCLKAEREALARHGRIRVQDAATFWSTQENTKG</sequence>
<protein>
    <submittedName>
        <fullName evidence="2">Uncharacterized protein</fullName>
    </submittedName>
</protein>
<keyword evidence="3" id="KW-1185">Reference proteome</keyword>
<dbReference type="STRING" id="1921510.BSL82_03735"/>
<proteinExistence type="predicted"/>
<dbReference type="KEGG" id="sphj:BSL82_03735"/>
<dbReference type="EMBL" id="CP018221">
    <property type="protein sequence ID" value="API58528.1"/>
    <property type="molecule type" value="Genomic_DNA"/>
</dbReference>
<evidence type="ECO:0000256" key="1">
    <source>
        <dbReference type="SAM" id="MobiDB-lite"/>
    </source>
</evidence>
<gene>
    <name evidence="2" type="ORF">BSL82_03735</name>
</gene>
<dbReference type="Proteomes" id="UP000182063">
    <property type="component" value="Chromosome"/>
</dbReference>